<feature type="non-terminal residue" evidence="1">
    <location>
        <position position="1"/>
    </location>
</feature>
<reference evidence="1 2" key="2">
    <citation type="journal article" date="2017" name="Front. Plant Sci.">
        <title>Gene Classification and Mining of Molecular Markers Useful in Red Clover (Trifolium pratense) Breeding.</title>
        <authorList>
            <person name="Istvanek J."/>
            <person name="Dluhosova J."/>
            <person name="Dluhos P."/>
            <person name="Patkova L."/>
            <person name="Nedelnik J."/>
            <person name="Repkova J."/>
        </authorList>
    </citation>
    <scope>NUCLEOTIDE SEQUENCE [LARGE SCALE GENOMIC DNA]</scope>
    <source>
        <strain evidence="2">cv. Tatra</strain>
        <tissue evidence="1">Young leaves</tissue>
    </source>
</reference>
<dbReference type="EMBL" id="ASHM01058271">
    <property type="protein sequence ID" value="PNX88971.1"/>
    <property type="molecule type" value="Genomic_DNA"/>
</dbReference>
<dbReference type="Proteomes" id="UP000236291">
    <property type="component" value="Unassembled WGS sequence"/>
</dbReference>
<dbReference type="AlphaFoldDB" id="A0A2K3MDV3"/>
<name>A0A2K3MDV3_TRIPR</name>
<accession>A0A2K3MDV3</accession>
<comment type="caution">
    <text evidence="1">The sequence shown here is derived from an EMBL/GenBank/DDBJ whole genome shotgun (WGS) entry which is preliminary data.</text>
</comment>
<proteinExistence type="predicted"/>
<organism evidence="1 2">
    <name type="scientific">Trifolium pratense</name>
    <name type="common">Red clover</name>
    <dbReference type="NCBI Taxonomy" id="57577"/>
    <lineage>
        <taxon>Eukaryota</taxon>
        <taxon>Viridiplantae</taxon>
        <taxon>Streptophyta</taxon>
        <taxon>Embryophyta</taxon>
        <taxon>Tracheophyta</taxon>
        <taxon>Spermatophyta</taxon>
        <taxon>Magnoliopsida</taxon>
        <taxon>eudicotyledons</taxon>
        <taxon>Gunneridae</taxon>
        <taxon>Pentapetalae</taxon>
        <taxon>rosids</taxon>
        <taxon>fabids</taxon>
        <taxon>Fabales</taxon>
        <taxon>Fabaceae</taxon>
        <taxon>Papilionoideae</taxon>
        <taxon>50 kb inversion clade</taxon>
        <taxon>NPAAA clade</taxon>
        <taxon>Hologalegina</taxon>
        <taxon>IRL clade</taxon>
        <taxon>Trifolieae</taxon>
        <taxon>Trifolium</taxon>
    </lineage>
</organism>
<evidence type="ECO:0000313" key="2">
    <source>
        <dbReference type="Proteomes" id="UP000236291"/>
    </source>
</evidence>
<protein>
    <submittedName>
        <fullName evidence="1">Uncharacterized protein</fullName>
    </submittedName>
</protein>
<reference evidence="1 2" key="1">
    <citation type="journal article" date="2014" name="Am. J. Bot.">
        <title>Genome assembly and annotation for red clover (Trifolium pratense; Fabaceae).</title>
        <authorList>
            <person name="Istvanek J."/>
            <person name="Jaros M."/>
            <person name="Krenek A."/>
            <person name="Repkova J."/>
        </authorList>
    </citation>
    <scope>NUCLEOTIDE SEQUENCE [LARGE SCALE GENOMIC DNA]</scope>
    <source>
        <strain evidence="2">cv. Tatra</strain>
        <tissue evidence="1">Young leaves</tissue>
    </source>
</reference>
<sequence length="149" mass="17248">EDLRPSPLLGYKGRQSVRLSLNITVGANLRLWSLRLSLAALTFLYQELTNATVQKCKYIAWIYHHINGIDRTRMLGMKSTCHVRVNLTPPKDKQMLMQFGRLLISFFHTMWTRHFMRTTDIYALFYLSTCTSAESDVDRLGSDTCQRGL</sequence>
<gene>
    <name evidence="1" type="ORF">L195_g045086</name>
</gene>
<evidence type="ECO:0000313" key="1">
    <source>
        <dbReference type="EMBL" id="PNX88971.1"/>
    </source>
</evidence>